<accession>A0ABV8GUM3</accession>
<feature type="transmembrane region" description="Helical" evidence="8">
    <location>
        <begin position="28"/>
        <end position="50"/>
    </location>
</feature>
<feature type="transmembrane region" description="Helical" evidence="8">
    <location>
        <begin position="317"/>
        <end position="340"/>
    </location>
</feature>
<dbReference type="RefSeq" id="WP_379496085.1">
    <property type="nucleotide sequence ID" value="NZ_JBHSAO010000004.1"/>
</dbReference>
<protein>
    <submittedName>
        <fullName evidence="10">ABC transporter permease</fullName>
    </submittedName>
</protein>
<sequence length="579" mass="64418">MNKETKNEINQEEKRTRAISSAFFKPNLYKMIAIGLVIIFFVVPIIRLFIMSFTSDQGISLQFYEAILKDERTWQVLKNTLFVVAGSTVISLILGTVFAWIVAYTDIRLKNIVQLFVFLPFIIPSYITSLAWVQFFGPAGLVENLLEGLSINIAAWNLYSMSGIIFVMGISHFPLVYLFTVNVFRQIPREMELAARISGASRWTSFSKIVLPMALPGIVGGSFIAFLGGLDNFGIPAFLGTPANISVLSTYIYQKIIGFGTSAFHEAAVLSVILGLIAMMGISLQWLLLRKTKRIETTKIDYNPRYYLGKGRLTVEILIWLFFAMTSIFPLISMVMTSFLKAYGLDFVMENLSLENYQYILTRESTIDSILTSVKLAGVTTVIGIIAGTIFAYYRVRKANVTTKLMENAITIPYALPGTVLALAMIFAWMEPIPGWNPGIYGSAAILYIAYITRFLILQVRSGITAFQQVDIEVEEAARINGSNGFGKWKKIMLPLIAPGILNGAMLVFLSALTELTVSSLLYSSKSETIGVSILSFQQSGYTLYSTAFSSIIVVLIILGYFILFAGQAVWKRKVVKSK</sequence>
<dbReference type="Proteomes" id="UP001595772">
    <property type="component" value="Unassembled WGS sequence"/>
</dbReference>
<dbReference type="InterPro" id="IPR035906">
    <property type="entry name" value="MetI-like_sf"/>
</dbReference>
<evidence type="ECO:0000256" key="6">
    <source>
        <dbReference type="ARBA" id="ARBA00022989"/>
    </source>
</evidence>
<name>A0ABV8GUM3_9BACI</name>
<feature type="domain" description="ABC transmembrane type-1" evidence="9">
    <location>
        <begin position="77"/>
        <end position="285"/>
    </location>
</feature>
<keyword evidence="6 8" id="KW-1133">Transmembrane helix</keyword>
<feature type="transmembrane region" description="Helical" evidence="8">
    <location>
        <begin position="548"/>
        <end position="571"/>
    </location>
</feature>
<comment type="similarity">
    <text evidence="8">Belongs to the binding-protein-dependent transport system permease family.</text>
</comment>
<evidence type="ECO:0000259" key="9">
    <source>
        <dbReference type="PROSITE" id="PS50928"/>
    </source>
</evidence>
<feature type="transmembrane region" description="Helical" evidence="8">
    <location>
        <begin position="376"/>
        <end position="396"/>
    </location>
</feature>
<feature type="transmembrane region" description="Helical" evidence="8">
    <location>
        <begin position="436"/>
        <end position="457"/>
    </location>
</feature>
<feature type="transmembrane region" description="Helical" evidence="8">
    <location>
        <begin position="156"/>
        <end position="184"/>
    </location>
</feature>
<feature type="transmembrane region" description="Helical" evidence="8">
    <location>
        <begin position="81"/>
        <end position="103"/>
    </location>
</feature>
<dbReference type="PANTHER" id="PTHR43357">
    <property type="entry name" value="INNER MEMBRANE ABC TRANSPORTER PERMEASE PROTEIN YDCV"/>
    <property type="match status" value="1"/>
</dbReference>
<dbReference type="PROSITE" id="PS50928">
    <property type="entry name" value="ABC_TM1"/>
    <property type="match status" value="2"/>
</dbReference>
<feature type="transmembrane region" description="Helical" evidence="8">
    <location>
        <begin position="205"/>
        <end position="230"/>
    </location>
</feature>
<keyword evidence="5 8" id="KW-0812">Transmembrane</keyword>
<evidence type="ECO:0000256" key="8">
    <source>
        <dbReference type="RuleBase" id="RU363032"/>
    </source>
</evidence>
<dbReference type="Pfam" id="PF00528">
    <property type="entry name" value="BPD_transp_1"/>
    <property type="match status" value="2"/>
</dbReference>
<proteinExistence type="inferred from homology"/>
<evidence type="ECO:0000256" key="2">
    <source>
        <dbReference type="ARBA" id="ARBA00022448"/>
    </source>
</evidence>
<feature type="transmembrane region" description="Helical" evidence="8">
    <location>
        <begin position="492"/>
        <end position="513"/>
    </location>
</feature>
<organism evidence="10 11">
    <name type="scientific">Oceanobacillus longus</name>
    <dbReference type="NCBI Taxonomy" id="930120"/>
    <lineage>
        <taxon>Bacteria</taxon>
        <taxon>Bacillati</taxon>
        <taxon>Bacillota</taxon>
        <taxon>Bacilli</taxon>
        <taxon>Bacillales</taxon>
        <taxon>Bacillaceae</taxon>
        <taxon>Oceanobacillus</taxon>
    </lineage>
</organism>
<feature type="transmembrane region" description="Helical" evidence="8">
    <location>
        <begin position="408"/>
        <end position="430"/>
    </location>
</feature>
<dbReference type="SUPFAM" id="SSF161098">
    <property type="entry name" value="MetI-like"/>
    <property type="match status" value="2"/>
</dbReference>
<gene>
    <name evidence="10" type="ORF">ACFOUV_07075</name>
</gene>
<dbReference type="CDD" id="cd06261">
    <property type="entry name" value="TM_PBP2"/>
    <property type="match status" value="2"/>
</dbReference>
<comment type="caution">
    <text evidence="10">The sequence shown here is derived from an EMBL/GenBank/DDBJ whole genome shotgun (WGS) entry which is preliminary data.</text>
</comment>
<keyword evidence="4" id="KW-0997">Cell inner membrane</keyword>
<dbReference type="EMBL" id="JBHSAO010000004">
    <property type="protein sequence ID" value="MFC4023583.1"/>
    <property type="molecule type" value="Genomic_DNA"/>
</dbReference>
<reference evidence="11" key="1">
    <citation type="journal article" date="2019" name="Int. J. Syst. Evol. Microbiol.">
        <title>The Global Catalogue of Microorganisms (GCM) 10K type strain sequencing project: providing services to taxonomists for standard genome sequencing and annotation.</title>
        <authorList>
            <consortium name="The Broad Institute Genomics Platform"/>
            <consortium name="The Broad Institute Genome Sequencing Center for Infectious Disease"/>
            <person name="Wu L."/>
            <person name="Ma J."/>
        </authorList>
    </citation>
    <scope>NUCLEOTIDE SEQUENCE [LARGE SCALE GENOMIC DNA]</scope>
    <source>
        <strain evidence="11">IBRC-M 10703</strain>
    </source>
</reference>
<evidence type="ECO:0000313" key="10">
    <source>
        <dbReference type="EMBL" id="MFC4023583.1"/>
    </source>
</evidence>
<keyword evidence="2 8" id="KW-0813">Transport</keyword>
<dbReference type="InterPro" id="IPR000515">
    <property type="entry name" value="MetI-like"/>
</dbReference>
<evidence type="ECO:0000313" key="11">
    <source>
        <dbReference type="Proteomes" id="UP001595772"/>
    </source>
</evidence>
<keyword evidence="7 8" id="KW-0472">Membrane</keyword>
<feature type="transmembrane region" description="Helical" evidence="8">
    <location>
        <begin position="115"/>
        <end position="136"/>
    </location>
</feature>
<dbReference type="PANTHER" id="PTHR43357:SF3">
    <property type="entry name" value="FE(3+)-TRANSPORT SYSTEM PERMEASE PROTEIN FBPB 2"/>
    <property type="match status" value="1"/>
</dbReference>
<evidence type="ECO:0000256" key="4">
    <source>
        <dbReference type="ARBA" id="ARBA00022519"/>
    </source>
</evidence>
<keyword evidence="3" id="KW-1003">Cell membrane</keyword>
<evidence type="ECO:0000256" key="7">
    <source>
        <dbReference type="ARBA" id="ARBA00023136"/>
    </source>
</evidence>
<keyword evidence="11" id="KW-1185">Reference proteome</keyword>
<dbReference type="Gene3D" id="1.10.3720.10">
    <property type="entry name" value="MetI-like"/>
    <property type="match status" value="2"/>
</dbReference>
<evidence type="ECO:0000256" key="1">
    <source>
        <dbReference type="ARBA" id="ARBA00004429"/>
    </source>
</evidence>
<feature type="domain" description="ABC transmembrane type-1" evidence="9">
    <location>
        <begin position="370"/>
        <end position="565"/>
    </location>
</feature>
<evidence type="ECO:0000256" key="3">
    <source>
        <dbReference type="ARBA" id="ARBA00022475"/>
    </source>
</evidence>
<comment type="subcellular location">
    <subcellularLocation>
        <location evidence="1">Cell inner membrane</location>
        <topology evidence="1">Multi-pass membrane protein</topology>
    </subcellularLocation>
    <subcellularLocation>
        <location evidence="8">Cell membrane</location>
        <topology evidence="8">Multi-pass membrane protein</topology>
    </subcellularLocation>
</comment>
<evidence type="ECO:0000256" key="5">
    <source>
        <dbReference type="ARBA" id="ARBA00022692"/>
    </source>
</evidence>
<feature type="transmembrane region" description="Helical" evidence="8">
    <location>
        <begin position="268"/>
        <end position="289"/>
    </location>
</feature>